<feature type="compositionally biased region" description="Basic residues" evidence="1">
    <location>
        <begin position="60"/>
        <end position="70"/>
    </location>
</feature>
<feature type="region of interest" description="Disordered" evidence="1">
    <location>
        <begin position="150"/>
        <end position="313"/>
    </location>
</feature>
<dbReference type="EMBL" id="JAUTDP010000008">
    <property type="protein sequence ID" value="KAK3397433.1"/>
    <property type="molecule type" value="Genomic_DNA"/>
</dbReference>
<evidence type="ECO:0000313" key="2">
    <source>
        <dbReference type="EMBL" id="KAK3397433.1"/>
    </source>
</evidence>
<feature type="region of interest" description="Disordered" evidence="1">
    <location>
        <begin position="766"/>
        <end position="874"/>
    </location>
</feature>
<comment type="caution">
    <text evidence="2">The sequence shown here is derived from an EMBL/GenBank/DDBJ whole genome shotgun (WGS) entry which is preliminary data.</text>
</comment>
<feature type="compositionally biased region" description="Low complexity" evidence="1">
    <location>
        <begin position="540"/>
        <end position="551"/>
    </location>
</feature>
<evidence type="ECO:0000313" key="3">
    <source>
        <dbReference type="Proteomes" id="UP001281003"/>
    </source>
</evidence>
<gene>
    <name evidence="2" type="ORF">B0T20DRAFT_501159</name>
</gene>
<feature type="region of interest" description="Disordered" evidence="1">
    <location>
        <begin position="585"/>
        <end position="605"/>
    </location>
</feature>
<reference evidence="2" key="1">
    <citation type="journal article" date="2023" name="Mol. Phylogenet. Evol.">
        <title>Genome-scale phylogeny and comparative genomics of the fungal order Sordariales.</title>
        <authorList>
            <person name="Hensen N."/>
            <person name="Bonometti L."/>
            <person name="Westerberg I."/>
            <person name="Brannstrom I.O."/>
            <person name="Guillou S."/>
            <person name="Cros-Aarteil S."/>
            <person name="Calhoun S."/>
            <person name="Haridas S."/>
            <person name="Kuo A."/>
            <person name="Mondo S."/>
            <person name="Pangilinan J."/>
            <person name="Riley R."/>
            <person name="LaButti K."/>
            <person name="Andreopoulos B."/>
            <person name="Lipzen A."/>
            <person name="Chen C."/>
            <person name="Yan M."/>
            <person name="Daum C."/>
            <person name="Ng V."/>
            <person name="Clum A."/>
            <person name="Steindorff A."/>
            <person name="Ohm R.A."/>
            <person name="Martin F."/>
            <person name="Silar P."/>
            <person name="Natvig D.O."/>
            <person name="Lalanne C."/>
            <person name="Gautier V."/>
            <person name="Ament-Velasquez S.L."/>
            <person name="Kruys A."/>
            <person name="Hutchinson M.I."/>
            <person name="Powell A.J."/>
            <person name="Barry K."/>
            <person name="Miller A.N."/>
            <person name="Grigoriev I.V."/>
            <person name="Debuchy R."/>
            <person name="Gladieux P."/>
            <person name="Hiltunen Thoren M."/>
            <person name="Johannesson H."/>
        </authorList>
    </citation>
    <scope>NUCLEOTIDE SEQUENCE</scope>
    <source>
        <strain evidence="2">FGSC 1904</strain>
    </source>
</reference>
<feature type="compositionally biased region" description="Low complexity" evidence="1">
    <location>
        <begin position="215"/>
        <end position="226"/>
    </location>
</feature>
<reference evidence="2" key="2">
    <citation type="submission" date="2023-07" db="EMBL/GenBank/DDBJ databases">
        <authorList>
            <consortium name="Lawrence Berkeley National Laboratory"/>
            <person name="Haridas S."/>
            <person name="Hensen N."/>
            <person name="Bonometti L."/>
            <person name="Westerberg I."/>
            <person name="Brannstrom I.O."/>
            <person name="Guillou S."/>
            <person name="Cros-Aarteil S."/>
            <person name="Calhoun S."/>
            <person name="Kuo A."/>
            <person name="Mondo S."/>
            <person name="Pangilinan J."/>
            <person name="Riley R."/>
            <person name="LaButti K."/>
            <person name="Andreopoulos B."/>
            <person name="Lipzen A."/>
            <person name="Chen C."/>
            <person name="Yanf M."/>
            <person name="Daum C."/>
            <person name="Ng V."/>
            <person name="Clum A."/>
            <person name="Steindorff A."/>
            <person name="Ohm R."/>
            <person name="Martin F."/>
            <person name="Silar P."/>
            <person name="Natvig D."/>
            <person name="Lalanne C."/>
            <person name="Gautier V."/>
            <person name="Ament-velasquez S.L."/>
            <person name="Kruys A."/>
            <person name="Hutchinson M.I."/>
            <person name="Powell A.J."/>
            <person name="Barry K."/>
            <person name="Miller A.N."/>
            <person name="Grigoriev I.V."/>
            <person name="Debuchy R."/>
            <person name="Gladieux P."/>
            <person name="Thoren M.H."/>
            <person name="Johannesson H."/>
        </authorList>
    </citation>
    <scope>NUCLEOTIDE SEQUENCE</scope>
    <source>
        <strain evidence="2">FGSC 1904</strain>
    </source>
</reference>
<feature type="region of interest" description="Disordered" evidence="1">
    <location>
        <begin position="1"/>
        <end position="118"/>
    </location>
</feature>
<proteinExistence type="predicted"/>
<feature type="compositionally biased region" description="Polar residues" evidence="1">
    <location>
        <begin position="446"/>
        <end position="460"/>
    </location>
</feature>
<feature type="compositionally biased region" description="Polar residues" evidence="1">
    <location>
        <begin position="81"/>
        <end position="101"/>
    </location>
</feature>
<feature type="compositionally biased region" description="Basic residues" evidence="1">
    <location>
        <begin position="194"/>
        <end position="208"/>
    </location>
</feature>
<accession>A0AAE0UAY1</accession>
<feature type="compositionally biased region" description="Polar residues" evidence="1">
    <location>
        <begin position="525"/>
        <end position="539"/>
    </location>
</feature>
<dbReference type="Proteomes" id="UP001281003">
    <property type="component" value="Unassembled WGS sequence"/>
</dbReference>
<name>A0AAE0UAY1_SORBR</name>
<protein>
    <submittedName>
        <fullName evidence="2">Uncharacterized protein</fullName>
    </submittedName>
</protein>
<evidence type="ECO:0000256" key="1">
    <source>
        <dbReference type="SAM" id="MobiDB-lite"/>
    </source>
</evidence>
<organism evidence="2 3">
    <name type="scientific">Sordaria brevicollis</name>
    <dbReference type="NCBI Taxonomy" id="83679"/>
    <lineage>
        <taxon>Eukaryota</taxon>
        <taxon>Fungi</taxon>
        <taxon>Dikarya</taxon>
        <taxon>Ascomycota</taxon>
        <taxon>Pezizomycotina</taxon>
        <taxon>Sordariomycetes</taxon>
        <taxon>Sordariomycetidae</taxon>
        <taxon>Sordariales</taxon>
        <taxon>Sordariaceae</taxon>
        <taxon>Sordaria</taxon>
    </lineage>
</organism>
<feature type="region of interest" description="Disordered" evidence="1">
    <location>
        <begin position="524"/>
        <end position="569"/>
    </location>
</feature>
<keyword evidence="3" id="KW-1185">Reference proteome</keyword>
<feature type="region of interest" description="Disordered" evidence="1">
    <location>
        <begin position="446"/>
        <end position="489"/>
    </location>
</feature>
<feature type="compositionally biased region" description="Low complexity" evidence="1">
    <location>
        <begin position="26"/>
        <end position="39"/>
    </location>
</feature>
<sequence>MDRVQNWVTDLPTPGLIAAPLPSPVASHLSLSSANSNHPPLRRKGNLTPDLLPDGNPQKQQHHHHQHQHHPSQQSNKASHKQQPSTTSTRPPQQDITTDIPSVTRPPFDIASRQQNTELTIRSPTLETAGSQPQKHLLQLSLTESQMEKLAKVSLSEDGDTERESRGRPAAQPHAHQPEVVASSNPKTKEHKTLKQRFRSLSPAKRRKDQQEATPSRQRSPSPARRGTGQKTSSSEQRRHGNEPESYQSPQPASKVRQFHQHQVSWDKQYESPKPVSSRHRQQQQEHQQPRQHCLSPQSASRLQQEHHQQQVAAEITSEVAAFRLGSPSPSRRRQERVPLAPIDTDIARLHAKVTAQREPIVIHYSPEPDARVASQAVQLVTVDKSSVYSQENQEQALVPDPRFKSQISPLHIVKETIRENNQENDSSYSQTLSILQDYGNWSNWVANPESGQQNNQSSEVARAPTKLSNHSGDRPGTGQGSNGATTDDFHYSALTPLFPVHNINNPNRNMRMASKTLIGENGWLESTSRPSDTQNPKQPTTAATNTSTPNGHSKKPSTTGTPARKPGFLDNLVKKAKDFVSAPLPEANNQRSSHDSNKPHSPRTLQISLTPREQSLLYCEMEFLLSTLLDTYITTQLSLGLLDSTKLKRISDTWKSKGRPRVVSFRYDLETQLDLVRLHVNDFKFYGPAAANTTAVLGIVDGVKTDARAMRIRTFCQPDTVVAKQLVGARALCGLLGAGDTEERKLGECIGFFRAVVEREVQKGMIESGQNGEEQKTIEQQQQEEQRESGNTTTSNGDGIWVGGAPQYQGPPSPILEQTPTRSQSPVRRAPAAAGGGHHSSGESNKWHQQGHQHRQHNTAPGHPGASNNNHALSSPVRFTHFATASGAGGNGGHGGHLKASASQGIIQMDPSAYEDDIHPGSKVF</sequence>
<dbReference type="AlphaFoldDB" id="A0AAE0UAY1"/>